<feature type="compositionally biased region" description="Polar residues" evidence="8">
    <location>
        <begin position="1"/>
        <end position="20"/>
    </location>
</feature>
<dbReference type="Proteomes" id="UP000054843">
    <property type="component" value="Unassembled WGS sequence"/>
</dbReference>
<evidence type="ECO:0000313" key="11">
    <source>
        <dbReference type="EMBL" id="KRZ69825.1"/>
    </source>
</evidence>
<feature type="compositionally biased region" description="Polar residues" evidence="8">
    <location>
        <begin position="676"/>
        <end position="688"/>
    </location>
</feature>
<evidence type="ECO:0000256" key="7">
    <source>
        <dbReference type="PROSITE-ProRule" id="PRU10141"/>
    </source>
</evidence>
<keyword evidence="6 7" id="KW-0067">ATP-binding</keyword>
<evidence type="ECO:0000259" key="10">
    <source>
        <dbReference type="PROSITE" id="PS50011"/>
    </source>
</evidence>
<keyword evidence="3" id="KW-0808">Transferase</keyword>
<feature type="compositionally biased region" description="Low complexity" evidence="8">
    <location>
        <begin position="1286"/>
        <end position="1295"/>
    </location>
</feature>
<keyword evidence="2" id="KW-0723">Serine/threonine-protein kinase</keyword>
<reference evidence="11 12" key="1">
    <citation type="submission" date="2015-01" db="EMBL/GenBank/DDBJ databases">
        <title>Evolution of Trichinella species and genotypes.</title>
        <authorList>
            <person name="Korhonen P.K."/>
            <person name="Edoardo P."/>
            <person name="Giuseppe L.R."/>
            <person name="Gasser R.B."/>
        </authorList>
    </citation>
    <scope>NUCLEOTIDE SEQUENCE [LARGE SCALE GENOMIC DNA]</scope>
    <source>
        <strain evidence="11">ISS1980</strain>
    </source>
</reference>
<dbReference type="SMART" id="SM00220">
    <property type="entry name" value="S_TKc"/>
    <property type="match status" value="1"/>
</dbReference>
<feature type="compositionally biased region" description="Acidic residues" evidence="8">
    <location>
        <begin position="641"/>
        <end position="654"/>
    </location>
</feature>
<sequence>MTIGNNNRVDNNTTSYNLSQTRRDSSIVDEESGRMSRRSSIRQRFEIVKKLGSGTYGKVSLAIDHRTSEQVAIKVIKKLSIENSQDLLRIRREIQVMSMLKHPNIIEIKEVFENDEKIVIIMEYASGGELYDYVSNCGPLAESEVRRMFRQIVSAVYFCHKNNVAHRDLKLENILLDKNMNAKIADFGLSNYFSDHSLLRTFCGSPLYASPEIINGIPYRGPEVDCWSLGVLLYSLSYSSMPFAMKQNKKEHPKKLITILYLLPFVCLFVYLLLLLWLFSSDGRDFNRMIRQIKRGVYYEPDNPSSASTLIRIMLRVNSDRRATIIDIANHWWLNFDTDEPMIKDLPENKLSARKPGSVNDENRLTVQTFKDESEIFAEFVHLNAVTRRKVEEFRKKRKEADAFLSSSQASEIAGAGSTVPSSVDPLGRLQALERRLQAVQPRCTVTDQEITSVSHAITTAAAVSPPPPPLTTTTTTTTATRRRRTLELVDVTTGMSEESETKAAIEQSIIAEGNRLANELMEARQRGQVSAELIEKVQRTHEKHRIDVLKEILDSILQSDQNIQSMSKSNLPDVVSIQSNVSRKASSDHPTPDLIKAESAAAAGSSISTSRRASKTAADDNSISERGEKEEPDMTTTAVDFEDLEEDQSDDDDRSSQIISIVESFDSADSDSTDNKPSTPETATSAHHPQPVAHEADSDELSRGLSKRQSRGKYERSKFLFARDIHIEESPRLARKRIGGTQPDAKDAPMLFDKAKKYILQYPDALGSTDSLEIALRKRHIKLNSNTTDDDELTKAAAATDVICSENSASPKVYKVLWPPNAEDSQAKVLDQEENEPEPNFDKMPEVPVESPATLTTTRKQSNDKHEYNKQYNTDATNSLVENQPNLTSTTLRESRQALTNARLLSQRLAEEQALPPYRSGRFSGLNPNSGEPSSPIGLPPEYRRSAFTTSTKAETTTTTTAGTSTYSSRYAEPASSTFISDHLTSGSHFTGHRVAPVSYSYFARPSYHRTLLENRENYEYPQSIINKPDDSNTAETGNDLGFQYIPRSDLRFYQPRSRYSLDYPKSSSEKTTAYSIGTKYVPKSIRSHSLHELSASRRRSNPSYQTSYSLSVDSDLKQLSTPRRRARSLYDTSESTTILDNDGSTSRHAEMLDRPSSALEAQRKCSTERSYNIRLDDNVSYRRSLYDVEDEQRLGTSGTRGSGASARLGTPMTKTTVKHRPLDKYFNQSSHETGRHFDLTNLDNAGYSSKPYSTVYPGDMGSYPKNPPDVGMQPSKGILKKKPTMSTSSSSTPTDEESGYGSVPQVDRTSTSSSSSEKASKVNPSWTLKTSSKPFNIMDKLRRRIGNGERASEEYDRPSAITTTTTSVNNGKYSKWTTSPTIGYMTAATTNPEKNLTQTDVLDKNQKQRKKKNIWNLGRRRTAEIGSFNPGDDSSYLKRPSSPLEKLKGFFTSGVTPLGSSQTTTTTSTAPPPTTTSKPRPSSTYLVSSASSKIKDRSSYSPLENVTGLYNVGGNSASGTAYRKYNKTTGVRPHSTYVSTGLRPWYDEGPFY</sequence>
<dbReference type="EMBL" id="JYDO01000127">
    <property type="protein sequence ID" value="KRZ69825.1"/>
    <property type="molecule type" value="Genomic_DNA"/>
</dbReference>
<keyword evidence="4 7" id="KW-0547">Nucleotide-binding</keyword>
<dbReference type="GO" id="GO:0000226">
    <property type="term" value="P:microtubule cytoskeleton organization"/>
    <property type="evidence" value="ECO:0007669"/>
    <property type="project" value="TreeGrafter"/>
</dbReference>
<keyword evidence="9" id="KW-0472">Membrane</keyword>
<dbReference type="PROSITE" id="PS00108">
    <property type="entry name" value="PROTEIN_KINASE_ST"/>
    <property type="match status" value="1"/>
</dbReference>
<dbReference type="STRING" id="268474.A0A0V1MD81"/>
<feature type="region of interest" description="Disordered" evidence="8">
    <location>
        <begin position="599"/>
        <end position="711"/>
    </location>
</feature>
<evidence type="ECO:0000313" key="12">
    <source>
        <dbReference type="Proteomes" id="UP000054843"/>
    </source>
</evidence>
<evidence type="ECO:0000256" key="3">
    <source>
        <dbReference type="ARBA" id="ARBA00022679"/>
    </source>
</evidence>
<gene>
    <name evidence="11" type="primary">NUAK1</name>
    <name evidence="11" type="ORF">T10_7085</name>
</gene>
<feature type="region of interest" description="Disordered" evidence="8">
    <location>
        <begin position="1"/>
        <end position="35"/>
    </location>
</feature>
<comment type="cofactor">
    <cofactor evidence="1">
        <name>Mg(2+)</name>
        <dbReference type="ChEBI" id="CHEBI:18420"/>
    </cofactor>
</comment>
<keyword evidence="9" id="KW-0812">Transmembrane</keyword>
<feature type="binding site" evidence="7">
    <location>
        <position position="78"/>
    </location>
    <ligand>
        <name>ATP</name>
        <dbReference type="ChEBI" id="CHEBI:30616"/>
    </ligand>
</feature>
<evidence type="ECO:0000256" key="6">
    <source>
        <dbReference type="ARBA" id="ARBA00022840"/>
    </source>
</evidence>
<keyword evidence="5 11" id="KW-0418">Kinase</keyword>
<feature type="compositionally biased region" description="Low complexity" evidence="8">
    <location>
        <begin position="599"/>
        <end position="612"/>
    </location>
</feature>
<feature type="region of interest" description="Disordered" evidence="8">
    <location>
        <begin position="1093"/>
        <end position="1165"/>
    </location>
</feature>
<dbReference type="InterPro" id="IPR017441">
    <property type="entry name" value="Protein_kinase_ATP_BS"/>
</dbReference>
<feature type="compositionally biased region" description="Polar residues" evidence="8">
    <location>
        <begin position="871"/>
        <end position="885"/>
    </location>
</feature>
<evidence type="ECO:0000256" key="9">
    <source>
        <dbReference type="SAM" id="Phobius"/>
    </source>
</evidence>
<name>A0A0V1MD81_9BILA</name>
<dbReference type="FunFam" id="3.30.200.20:FF:000042">
    <property type="entry name" value="Aurora kinase A"/>
    <property type="match status" value="1"/>
</dbReference>
<protein>
    <submittedName>
        <fullName evidence="11">NUAK family SNF1-like kinase 1</fullName>
    </submittedName>
</protein>
<dbReference type="InterPro" id="IPR011009">
    <property type="entry name" value="Kinase-like_dom_sf"/>
</dbReference>
<evidence type="ECO:0000256" key="2">
    <source>
        <dbReference type="ARBA" id="ARBA00022527"/>
    </source>
</evidence>
<evidence type="ECO:0000256" key="1">
    <source>
        <dbReference type="ARBA" id="ARBA00001946"/>
    </source>
</evidence>
<dbReference type="Pfam" id="PF00069">
    <property type="entry name" value="Pkinase"/>
    <property type="match status" value="1"/>
</dbReference>
<accession>A0A0V1MD81</accession>
<dbReference type="PROSITE" id="PS00107">
    <property type="entry name" value="PROTEIN_KINASE_ATP"/>
    <property type="match status" value="1"/>
</dbReference>
<dbReference type="SUPFAM" id="SSF56112">
    <property type="entry name" value="Protein kinase-like (PK-like)"/>
    <property type="match status" value="1"/>
</dbReference>
<feature type="compositionally biased region" description="Low complexity" evidence="8">
    <location>
        <begin position="1458"/>
        <end position="1493"/>
    </location>
</feature>
<feature type="region of interest" description="Disordered" evidence="8">
    <location>
        <begin position="1450"/>
        <end position="1493"/>
    </location>
</feature>
<dbReference type="OrthoDB" id="193931at2759"/>
<comment type="caution">
    <text evidence="11">The sequence shown here is derived from an EMBL/GenBank/DDBJ whole genome shotgun (WGS) entry which is preliminary data.</text>
</comment>
<dbReference type="GO" id="GO:0050321">
    <property type="term" value="F:tau-protein kinase activity"/>
    <property type="evidence" value="ECO:0007669"/>
    <property type="project" value="TreeGrafter"/>
</dbReference>
<dbReference type="FunFam" id="1.10.510.10:FF:000571">
    <property type="entry name" value="Maternal embryonic leucine zipper kinase"/>
    <property type="match status" value="1"/>
</dbReference>
<dbReference type="GO" id="GO:0005524">
    <property type="term" value="F:ATP binding"/>
    <property type="evidence" value="ECO:0007669"/>
    <property type="project" value="UniProtKB-UniRule"/>
</dbReference>
<dbReference type="Gene3D" id="1.10.510.10">
    <property type="entry name" value="Transferase(Phosphotransferase) domain 1"/>
    <property type="match status" value="1"/>
</dbReference>
<evidence type="ECO:0000256" key="8">
    <source>
        <dbReference type="SAM" id="MobiDB-lite"/>
    </source>
</evidence>
<feature type="compositionally biased region" description="Low complexity" evidence="8">
    <location>
        <begin position="947"/>
        <end position="970"/>
    </location>
</feature>
<dbReference type="InterPro" id="IPR008271">
    <property type="entry name" value="Ser/Thr_kinase_AS"/>
</dbReference>
<organism evidence="11 12">
    <name type="scientific">Trichinella papuae</name>
    <dbReference type="NCBI Taxonomy" id="268474"/>
    <lineage>
        <taxon>Eukaryota</taxon>
        <taxon>Metazoa</taxon>
        <taxon>Ecdysozoa</taxon>
        <taxon>Nematoda</taxon>
        <taxon>Enoplea</taxon>
        <taxon>Dorylaimia</taxon>
        <taxon>Trichinellida</taxon>
        <taxon>Trichinellidae</taxon>
        <taxon>Trichinella</taxon>
    </lineage>
</organism>
<feature type="region of interest" description="Disordered" evidence="8">
    <location>
        <begin position="830"/>
        <end position="885"/>
    </location>
</feature>
<feature type="transmembrane region" description="Helical" evidence="9">
    <location>
        <begin position="256"/>
        <end position="279"/>
    </location>
</feature>
<evidence type="ECO:0000256" key="4">
    <source>
        <dbReference type="ARBA" id="ARBA00022741"/>
    </source>
</evidence>
<dbReference type="GO" id="GO:0035556">
    <property type="term" value="P:intracellular signal transduction"/>
    <property type="evidence" value="ECO:0007669"/>
    <property type="project" value="TreeGrafter"/>
</dbReference>
<proteinExistence type="predicted"/>
<feature type="compositionally biased region" description="Polar residues" evidence="8">
    <location>
        <begin position="1132"/>
        <end position="1146"/>
    </location>
</feature>
<feature type="region of interest" description="Disordered" evidence="8">
    <location>
        <begin position="1260"/>
        <end position="1329"/>
    </location>
</feature>
<feature type="domain" description="Protein kinase" evidence="10">
    <location>
        <begin position="45"/>
        <end position="334"/>
    </location>
</feature>
<feature type="region of interest" description="Disordered" evidence="8">
    <location>
        <begin position="913"/>
        <end position="971"/>
    </location>
</feature>
<dbReference type="PROSITE" id="PS50011">
    <property type="entry name" value="PROTEIN_KINASE_DOM"/>
    <property type="match status" value="1"/>
</dbReference>
<dbReference type="InterPro" id="IPR000719">
    <property type="entry name" value="Prot_kinase_dom"/>
</dbReference>
<keyword evidence="12" id="KW-1185">Reference proteome</keyword>
<feature type="compositionally biased region" description="Polar residues" evidence="8">
    <location>
        <begin position="1103"/>
        <end position="1123"/>
    </location>
</feature>
<dbReference type="GO" id="GO:0005737">
    <property type="term" value="C:cytoplasm"/>
    <property type="evidence" value="ECO:0007669"/>
    <property type="project" value="TreeGrafter"/>
</dbReference>
<feature type="compositionally biased region" description="Basic and acidic residues" evidence="8">
    <location>
        <begin position="21"/>
        <end position="34"/>
    </location>
</feature>
<dbReference type="PANTHER" id="PTHR24346:SF93">
    <property type="entry name" value="NUAK FAMILY SNF1-LIKE KINASE 1"/>
    <property type="match status" value="1"/>
</dbReference>
<dbReference type="PANTHER" id="PTHR24346">
    <property type="entry name" value="MAP/MICROTUBULE AFFINITY-REGULATING KINASE"/>
    <property type="match status" value="1"/>
</dbReference>
<keyword evidence="9" id="KW-1133">Transmembrane helix</keyword>
<evidence type="ECO:0000256" key="5">
    <source>
        <dbReference type="ARBA" id="ARBA00022777"/>
    </source>
</evidence>